<dbReference type="Gene3D" id="3.40.630.10">
    <property type="entry name" value="Zn peptidases"/>
    <property type="match status" value="1"/>
</dbReference>
<dbReference type="InterPro" id="IPR002933">
    <property type="entry name" value="Peptidase_M20"/>
</dbReference>
<dbReference type="InterPro" id="IPR017439">
    <property type="entry name" value="Amidohydrolase"/>
</dbReference>
<dbReference type="EMBL" id="CZAB01000011">
    <property type="protein sequence ID" value="CUO72110.1"/>
    <property type="molecule type" value="Genomic_DNA"/>
</dbReference>
<dbReference type="GO" id="GO:0016787">
    <property type="term" value="F:hydrolase activity"/>
    <property type="evidence" value="ECO:0007669"/>
    <property type="project" value="InterPro"/>
</dbReference>
<name>A0A174HG59_9FIRM</name>
<dbReference type="PANTHER" id="PTHR11014">
    <property type="entry name" value="PEPTIDASE M20 FAMILY MEMBER"/>
    <property type="match status" value="1"/>
</dbReference>
<dbReference type="PANTHER" id="PTHR11014:SF63">
    <property type="entry name" value="METALLOPEPTIDASE, PUTATIVE (AFU_ORTHOLOGUE AFUA_6G09600)-RELATED"/>
    <property type="match status" value="1"/>
</dbReference>
<dbReference type="Pfam" id="PF01546">
    <property type="entry name" value="Peptidase_M20"/>
    <property type="match status" value="1"/>
</dbReference>
<sequence length="111" mass="12026">MGGSGEVVIVPGYAALINSDEIVDVLVEAATDVLGSEHIHPKKFPSLGVEDFSFFLEKAKGVFYHLGCANKEKGITSPLHSQDFDIDEACLKLGVELQAELALRLLKRNLT</sequence>
<gene>
    <name evidence="1" type="ORF">ERS852480_01744</name>
</gene>
<dbReference type="SUPFAM" id="SSF53187">
    <property type="entry name" value="Zn-dependent exopeptidases"/>
    <property type="match status" value="1"/>
</dbReference>
<protein>
    <submittedName>
        <fullName evidence="1">Peptidase</fullName>
    </submittedName>
</protein>
<proteinExistence type="predicted"/>
<evidence type="ECO:0000313" key="1">
    <source>
        <dbReference type="EMBL" id="CUO72110.1"/>
    </source>
</evidence>
<reference evidence="1 2" key="1">
    <citation type="submission" date="2015-09" db="EMBL/GenBank/DDBJ databases">
        <authorList>
            <consortium name="Pathogen Informatics"/>
        </authorList>
    </citation>
    <scope>NUCLEOTIDE SEQUENCE [LARGE SCALE GENOMIC DNA]</scope>
    <source>
        <strain evidence="1 2">2789STDY5834865</strain>
    </source>
</reference>
<dbReference type="Proteomes" id="UP000095512">
    <property type="component" value="Unassembled WGS sequence"/>
</dbReference>
<evidence type="ECO:0000313" key="2">
    <source>
        <dbReference type="Proteomes" id="UP000095512"/>
    </source>
</evidence>
<organism evidence="1 2">
    <name type="scientific">Enterocloster clostridioformis</name>
    <dbReference type="NCBI Taxonomy" id="1531"/>
    <lineage>
        <taxon>Bacteria</taxon>
        <taxon>Bacillati</taxon>
        <taxon>Bacillota</taxon>
        <taxon>Clostridia</taxon>
        <taxon>Lachnospirales</taxon>
        <taxon>Lachnospiraceae</taxon>
        <taxon>Enterocloster</taxon>
    </lineage>
</organism>
<dbReference type="AlphaFoldDB" id="A0A174HG59"/>
<accession>A0A174HG59</accession>